<gene>
    <name evidence="2" type="ORF">EYF80_023160</name>
</gene>
<dbReference type="EMBL" id="SRLO01000216">
    <property type="protein sequence ID" value="TNN66626.1"/>
    <property type="molecule type" value="Genomic_DNA"/>
</dbReference>
<comment type="caution">
    <text evidence="2">The sequence shown here is derived from an EMBL/GenBank/DDBJ whole genome shotgun (WGS) entry which is preliminary data.</text>
</comment>
<evidence type="ECO:0000313" key="3">
    <source>
        <dbReference type="Proteomes" id="UP000314294"/>
    </source>
</evidence>
<dbReference type="Proteomes" id="UP000314294">
    <property type="component" value="Unassembled WGS sequence"/>
</dbReference>
<sequence length="93" mass="10389">MQFSSDSKLLRLPAQPPYTKRTHFFWLMSKCQRRMEARQGPVSASRAHTAARGQLSSNGSSFCVGSSSAGVSLRKGKREVEVIEWRDGGQEEE</sequence>
<feature type="compositionally biased region" description="Low complexity" evidence="1">
    <location>
        <begin position="56"/>
        <end position="68"/>
    </location>
</feature>
<dbReference type="AlphaFoldDB" id="A0A4Z2HLC7"/>
<organism evidence="2 3">
    <name type="scientific">Liparis tanakae</name>
    <name type="common">Tanaka's snailfish</name>
    <dbReference type="NCBI Taxonomy" id="230148"/>
    <lineage>
        <taxon>Eukaryota</taxon>
        <taxon>Metazoa</taxon>
        <taxon>Chordata</taxon>
        <taxon>Craniata</taxon>
        <taxon>Vertebrata</taxon>
        <taxon>Euteleostomi</taxon>
        <taxon>Actinopterygii</taxon>
        <taxon>Neopterygii</taxon>
        <taxon>Teleostei</taxon>
        <taxon>Neoteleostei</taxon>
        <taxon>Acanthomorphata</taxon>
        <taxon>Eupercaria</taxon>
        <taxon>Perciformes</taxon>
        <taxon>Cottioidei</taxon>
        <taxon>Cottales</taxon>
        <taxon>Liparidae</taxon>
        <taxon>Liparis</taxon>
    </lineage>
</organism>
<feature type="region of interest" description="Disordered" evidence="1">
    <location>
        <begin position="37"/>
        <end position="68"/>
    </location>
</feature>
<keyword evidence="3" id="KW-1185">Reference proteome</keyword>
<evidence type="ECO:0000256" key="1">
    <source>
        <dbReference type="SAM" id="MobiDB-lite"/>
    </source>
</evidence>
<proteinExistence type="predicted"/>
<name>A0A4Z2HLC7_9TELE</name>
<evidence type="ECO:0000313" key="2">
    <source>
        <dbReference type="EMBL" id="TNN66626.1"/>
    </source>
</evidence>
<accession>A0A4Z2HLC7</accession>
<protein>
    <submittedName>
        <fullName evidence="2">Uncharacterized protein</fullName>
    </submittedName>
</protein>
<reference evidence="2 3" key="1">
    <citation type="submission" date="2019-03" db="EMBL/GenBank/DDBJ databases">
        <title>First draft genome of Liparis tanakae, snailfish: a comprehensive survey of snailfish specific genes.</title>
        <authorList>
            <person name="Kim W."/>
            <person name="Song I."/>
            <person name="Jeong J.-H."/>
            <person name="Kim D."/>
            <person name="Kim S."/>
            <person name="Ryu S."/>
            <person name="Song J.Y."/>
            <person name="Lee S.K."/>
        </authorList>
    </citation>
    <scope>NUCLEOTIDE SEQUENCE [LARGE SCALE GENOMIC DNA]</scope>
    <source>
        <tissue evidence="2">Muscle</tissue>
    </source>
</reference>